<dbReference type="RefSeq" id="WP_045359186.1">
    <property type="nucleotide sequence ID" value="NZ_BBPA01000039.1"/>
</dbReference>
<keyword evidence="2" id="KW-0597">Phosphoprotein</keyword>
<dbReference type="PROSITE" id="PS50075">
    <property type="entry name" value="CARRIER"/>
    <property type="match status" value="1"/>
</dbReference>
<dbReference type="GO" id="GO:0031177">
    <property type="term" value="F:phosphopantetheine binding"/>
    <property type="evidence" value="ECO:0007669"/>
    <property type="project" value="InterPro"/>
</dbReference>
<dbReference type="InterPro" id="IPR036736">
    <property type="entry name" value="ACP-like_sf"/>
</dbReference>
<dbReference type="SUPFAM" id="SSF47336">
    <property type="entry name" value="ACP-like"/>
    <property type="match status" value="1"/>
</dbReference>
<feature type="domain" description="Carrier" evidence="3">
    <location>
        <begin position="12"/>
        <end position="86"/>
    </location>
</feature>
<dbReference type="EMBL" id="BBPA01000039">
    <property type="protein sequence ID" value="GAL93430.1"/>
    <property type="molecule type" value="Genomic_DNA"/>
</dbReference>
<organism evidence="4 5">
    <name type="scientific">Microcystis aeruginosa NIES-44</name>
    <dbReference type="NCBI Taxonomy" id="449439"/>
    <lineage>
        <taxon>Bacteria</taxon>
        <taxon>Bacillati</taxon>
        <taxon>Cyanobacteriota</taxon>
        <taxon>Cyanophyceae</taxon>
        <taxon>Oscillatoriophycideae</taxon>
        <taxon>Chroococcales</taxon>
        <taxon>Microcystaceae</taxon>
        <taxon>Microcystis</taxon>
    </lineage>
</organism>
<keyword evidence="1" id="KW-0596">Phosphopantetheine</keyword>
<evidence type="ECO:0000259" key="3">
    <source>
        <dbReference type="PROSITE" id="PS50075"/>
    </source>
</evidence>
<dbReference type="Proteomes" id="UP000030321">
    <property type="component" value="Unassembled WGS sequence"/>
</dbReference>
<dbReference type="InterPro" id="IPR020806">
    <property type="entry name" value="PKS_PP-bd"/>
</dbReference>
<dbReference type="Gene3D" id="1.10.1200.10">
    <property type="entry name" value="ACP-like"/>
    <property type="match status" value="1"/>
</dbReference>
<evidence type="ECO:0000313" key="5">
    <source>
        <dbReference type="Proteomes" id="UP000030321"/>
    </source>
</evidence>
<evidence type="ECO:0000313" key="4">
    <source>
        <dbReference type="EMBL" id="GAL93430.1"/>
    </source>
</evidence>
<sequence>MMTTVQSPCTVEDIQNWLVDQLAQQLDVDLDDIDIEEPFDNYELDSRKALVLLGRLEKWLGKELNPVVIFNYPTIAELATRLGELYL</sequence>
<dbReference type="InterPro" id="IPR009081">
    <property type="entry name" value="PP-bd_ACP"/>
</dbReference>
<accession>A0A0A1VUS1</accession>
<dbReference type="SMART" id="SM00823">
    <property type="entry name" value="PKS_PP"/>
    <property type="match status" value="1"/>
</dbReference>
<comment type="caution">
    <text evidence="4">The sequence shown here is derived from an EMBL/GenBank/DDBJ whole genome shotgun (WGS) entry which is preliminary data.</text>
</comment>
<reference evidence="5" key="1">
    <citation type="journal article" date="2015" name="Genome">
        <title>Whole Genome Sequence of the Non-Microcystin-Producing Microcystis aeruginosa Strain NIES-44.</title>
        <authorList>
            <person name="Okano K."/>
            <person name="Miyata N."/>
            <person name="Ozaki Y."/>
        </authorList>
    </citation>
    <scope>NUCLEOTIDE SEQUENCE [LARGE SCALE GENOMIC DNA]</scope>
    <source>
        <strain evidence="5">NIES-44</strain>
    </source>
</reference>
<evidence type="ECO:0000256" key="2">
    <source>
        <dbReference type="ARBA" id="ARBA00022553"/>
    </source>
</evidence>
<evidence type="ECO:0000256" key="1">
    <source>
        <dbReference type="ARBA" id="ARBA00022450"/>
    </source>
</evidence>
<dbReference type="Pfam" id="PF00550">
    <property type="entry name" value="PP-binding"/>
    <property type="match status" value="1"/>
</dbReference>
<dbReference type="AlphaFoldDB" id="A0A0A1VUS1"/>
<protein>
    <submittedName>
        <fullName evidence="4">Polyketide synthase hetM</fullName>
    </submittedName>
</protein>
<gene>
    <name evidence="4" type="ORF">N44_02117</name>
</gene>
<name>A0A0A1VUS1_MICAE</name>
<proteinExistence type="predicted"/>